<feature type="transmembrane region" description="Helical" evidence="1">
    <location>
        <begin position="35"/>
        <end position="54"/>
    </location>
</feature>
<feature type="transmembrane region" description="Helical" evidence="1">
    <location>
        <begin position="908"/>
        <end position="928"/>
    </location>
</feature>
<keyword evidence="3" id="KW-1185">Reference proteome</keyword>
<keyword evidence="1" id="KW-0472">Membrane</keyword>
<gene>
    <name evidence="2" type="ORF">FHG85_08100</name>
</gene>
<feature type="transmembrane region" description="Helical" evidence="1">
    <location>
        <begin position="83"/>
        <end position="103"/>
    </location>
</feature>
<protein>
    <recommendedName>
        <fullName evidence="4">O-antigen ligase family protein</fullName>
    </recommendedName>
</protein>
<evidence type="ECO:0000313" key="3">
    <source>
        <dbReference type="Proteomes" id="UP000500961"/>
    </source>
</evidence>
<evidence type="ECO:0008006" key="4">
    <source>
        <dbReference type="Google" id="ProtNLM"/>
    </source>
</evidence>
<feature type="transmembrane region" description="Helical" evidence="1">
    <location>
        <begin position="940"/>
        <end position="957"/>
    </location>
</feature>
<keyword evidence="1" id="KW-0812">Transmembrane</keyword>
<name>A0A7D4CRL5_9BACT</name>
<reference evidence="2 3" key="1">
    <citation type="submission" date="2019-07" db="EMBL/GenBank/DDBJ databases">
        <title>Thalassofilum flectens gen. nov., sp. nov., a novel moderate thermophilic anaerobe from a shallow sea hot spring in Kunashir Island (Russia), representing a new family in the order Bacteroidales, and proposal of Thalassofilacea fam. nov.</title>
        <authorList>
            <person name="Kochetkova T.V."/>
            <person name="Podosokorskaya O.A."/>
            <person name="Novikov A."/>
            <person name="Elcheninov A.G."/>
            <person name="Toshchakov S.V."/>
            <person name="Kublanov I.V."/>
        </authorList>
    </citation>
    <scope>NUCLEOTIDE SEQUENCE [LARGE SCALE GENOMIC DNA]</scope>
    <source>
        <strain evidence="2 3">38-H</strain>
    </source>
</reference>
<dbReference type="KEGG" id="ttz:FHG85_08100"/>
<dbReference type="EMBL" id="CP041345">
    <property type="protein sequence ID" value="QKG80225.1"/>
    <property type="molecule type" value="Genomic_DNA"/>
</dbReference>
<feature type="transmembrane region" description="Helical" evidence="1">
    <location>
        <begin position="61"/>
        <end position="77"/>
    </location>
</feature>
<sequence>MLKLYFQLKGQIWGVLEVKGLGYPLGTSLAIDDNFFTLVCFVGILFASSFLFTVKKKWQSVLLQLALIVLLVNIMLATSRRGLIIAAVFIVSFLLFWLSSWFINKNRLKVFRSNSILFIPSILLTVFFLWYLVFGVSPLKRSQWLATSDFNKRVTSSYINWLTISGKSIFRGDISYIDVKKENWGANFDPRFPYTGWASGNYHLVDNLNELGLKEVPSDAQGAKVGRWVQPLKSKGNAYYISKLFEGRFEPGRRYLASVYCYMSRDFNGNWARISSNGKKGISHWFYDIDQKGKWQKLQTSFYADSNDVRVSLFVCKEKDSTFNNLNGFVIYAYPELKEISTDPAEPITWATKQFVSVSRLPDGTRNGPLDSVIAFMPYKKHIKYRDNIGLWLYRENLYRYTFKKDIRYNSSIFAYVSPNFNGDEVAFYAEGNIFGHTKHTYDLERKGTWQKLNISFNIFDGDANVGFGFRKKANSPTDSIKGYVLFAYPEEKILKFDPNNPITWAGSNFKRVYPLTGDNVEIVPNQSVGLKVDRGTQARVSKNLAYNVNPIGKVRFRVANQRVKTSVFAYVSNDFNGEKVRLGGSSKKLGGNNATYYDLSRKGTWQKLTINNWGETGEVYYSTTYFELPKAKDFKNLKGYVIYAHPEFKVLKHNPKNPETYTASTFLKEYPLKGSNADIVPKGVVGAKYNKTTEGKRSGLNYYSRTLYWGEMAEPGDSVFGSVYCYVSPDFNGNLVRLELTGKITGSSKQNYNLKTKGEWVQLKVSGLVKGKGRVYGSYLFGQKGVTDFKNLKGYVTFAYPQLVVKHHRKTSLVEEKNMNNLASLFPFHGSLSAADTISDDFKPLMANDRFAGPRIDRWRYAIYLYTKKYTLIQKLIGGGFDYTYRFARKFHPEDPKRDFDYPHNPFLSVLLYSGVLGLLVYIWFFVKSLYLYYIYRKEYWIFGIIYLVTFFYAFFSSNSPFEPAFFGLMGALPYLIHYSKKSNELRDT</sequence>
<proteinExistence type="predicted"/>
<accession>A0A7D4CRL5</accession>
<feature type="transmembrane region" description="Helical" evidence="1">
    <location>
        <begin position="963"/>
        <end position="980"/>
    </location>
</feature>
<evidence type="ECO:0000256" key="1">
    <source>
        <dbReference type="SAM" id="Phobius"/>
    </source>
</evidence>
<dbReference type="Proteomes" id="UP000500961">
    <property type="component" value="Chromosome"/>
</dbReference>
<dbReference type="AlphaFoldDB" id="A0A7D4CRL5"/>
<organism evidence="2 3">
    <name type="scientific">Tenuifilum thalassicum</name>
    <dbReference type="NCBI Taxonomy" id="2590900"/>
    <lineage>
        <taxon>Bacteria</taxon>
        <taxon>Pseudomonadati</taxon>
        <taxon>Bacteroidota</taxon>
        <taxon>Bacteroidia</taxon>
        <taxon>Bacteroidales</taxon>
        <taxon>Tenuifilaceae</taxon>
        <taxon>Tenuifilum</taxon>
    </lineage>
</organism>
<evidence type="ECO:0000313" key="2">
    <source>
        <dbReference type="EMBL" id="QKG80225.1"/>
    </source>
</evidence>
<feature type="transmembrane region" description="Helical" evidence="1">
    <location>
        <begin position="115"/>
        <end position="133"/>
    </location>
</feature>
<keyword evidence="1" id="KW-1133">Transmembrane helix</keyword>